<comment type="caution">
    <text evidence="2">The sequence shown here is derived from an EMBL/GenBank/DDBJ whole genome shotgun (WGS) entry which is preliminary data.</text>
</comment>
<protein>
    <submittedName>
        <fullName evidence="2">Uncharacterized protein</fullName>
    </submittedName>
</protein>
<keyword evidence="3" id="KW-1185">Reference proteome</keyword>
<evidence type="ECO:0000313" key="3">
    <source>
        <dbReference type="Proteomes" id="UP001283361"/>
    </source>
</evidence>
<proteinExistence type="predicted"/>
<dbReference type="AlphaFoldDB" id="A0AAE1AAW2"/>
<evidence type="ECO:0000256" key="1">
    <source>
        <dbReference type="SAM" id="MobiDB-lite"/>
    </source>
</evidence>
<name>A0AAE1AAW2_9GAST</name>
<dbReference type="EMBL" id="JAWDGP010002306">
    <property type="protein sequence ID" value="KAK3784150.1"/>
    <property type="molecule type" value="Genomic_DNA"/>
</dbReference>
<organism evidence="2 3">
    <name type="scientific">Elysia crispata</name>
    <name type="common">lettuce slug</name>
    <dbReference type="NCBI Taxonomy" id="231223"/>
    <lineage>
        <taxon>Eukaryota</taxon>
        <taxon>Metazoa</taxon>
        <taxon>Spiralia</taxon>
        <taxon>Lophotrochozoa</taxon>
        <taxon>Mollusca</taxon>
        <taxon>Gastropoda</taxon>
        <taxon>Heterobranchia</taxon>
        <taxon>Euthyneura</taxon>
        <taxon>Panpulmonata</taxon>
        <taxon>Sacoglossa</taxon>
        <taxon>Placobranchoidea</taxon>
        <taxon>Plakobranchidae</taxon>
        <taxon>Elysia</taxon>
    </lineage>
</organism>
<feature type="region of interest" description="Disordered" evidence="1">
    <location>
        <begin position="89"/>
        <end position="113"/>
    </location>
</feature>
<evidence type="ECO:0000313" key="2">
    <source>
        <dbReference type="EMBL" id="KAK3784150.1"/>
    </source>
</evidence>
<sequence length="134" mass="14933">MEPMTCVSKPHPSGAYVFRTHTQVEPMCFEPTHPSGTYVFRTHTNVEPMCFEPSTKWNLCVSNPTQVEPIFFEPPPKWNLCVSNPPPSGTYKPDIRRSTAVPRAHSHPPPPLMSINENCESGCPGIKIFPGQGE</sequence>
<dbReference type="Proteomes" id="UP001283361">
    <property type="component" value="Unassembled WGS sequence"/>
</dbReference>
<gene>
    <name evidence="2" type="ORF">RRG08_030941</name>
</gene>
<reference evidence="2" key="1">
    <citation type="journal article" date="2023" name="G3 (Bethesda)">
        <title>A reference genome for the long-term kleptoplast-retaining sea slug Elysia crispata morphotype clarki.</title>
        <authorList>
            <person name="Eastman K.E."/>
            <person name="Pendleton A.L."/>
            <person name="Shaikh M.A."/>
            <person name="Suttiyut T."/>
            <person name="Ogas R."/>
            <person name="Tomko P."/>
            <person name="Gavelis G."/>
            <person name="Widhalm J.R."/>
            <person name="Wisecaver J.H."/>
        </authorList>
    </citation>
    <scope>NUCLEOTIDE SEQUENCE</scope>
    <source>
        <strain evidence="2">ECLA1</strain>
    </source>
</reference>
<accession>A0AAE1AAW2</accession>